<dbReference type="AlphaFoldDB" id="A0A4Z2IV62"/>
<gene>
    <name evidence="2" type="ORF">EYF80_007885</name>
</gene>
<keyword evidence="1" id="KW-1133">Transmembrane helix</keyword>
<keyword evidence="3" id="KW-1185">Reference proteome</keyword>
<keyword evidence="1" id="KW-0472">Membrane</keyword>
<proteinExistence type="predicted"/>
<comment type="caution">
    <text evidence="2">The sequence shown here is derived from an EMBL/GenBank/DDBJ whole genome shotgun (WGS) entry which is preliminary data.</text>
</comment>
<dbReference type="EMBL" id="SRLO01000044">
    <property type="protein sequence ID" value="TNN81756.1"/>
    <property type="molecule type" value="Genomic_DNA"/>
</dbReference>
<accession>A0A4Z2IV62</accession>
<organism evidence="2 3">
    <name type="scientific">Liparis tanakae</name>
    <name type="common">Tanaka's snailfish</name>
    <dbReference type="NCBI Taxonomy" id="230148"/>
    <lineage>
        <taxon>Eukaryota</taxon>
        <taxon>Metazoa</taxon>
        <taxon>Chordata</taxon>
        <taxon>Craniata</taxon>
        <taxon>Vertebrata</taxon>
        <taxon>Euteleostomi</taxon>
        <taxon>Actinopterygii</taxon>
        <taxon>Neopterygii</taxon>
        <taxon>Teleostei</taxon>
        <taxon>Neoteleostei</taxon>
        <taxon>Acanthomorphata</taxon>
        <taxon>Eupercaria</taxon>
        <taxon>Perciformes</taxon>
        <taxon>Cottioidei</taxon>
        <taxon>Cottales</taxon>
        <taxon>Liparidae</taxon>
        <taxon>Liparis</taxon>
    </lineage>
</organism>
<keyword evidence="1" id="KW-0812">Transmembrane</keyword>
<protein>
    <submittedName>
        <fullName evidence="2">Uncharacterized protein</fullName>
    </submittedName>
</protein>
<evidence type="ECO:0000256" key="1">
    <source>
        <dbReference type="SAM" id="Phobius"/>
    </source>
</evidence>
<sequence length="104" mass="12028">MEDGYDISYGRNERCWEGLQCEICSRAENQQQHHRWKPNKLHHNTGSLSETFFLSILSSLSLNAVFSWIVSLYFYLTDWIAALDFTESRLDFGDSSCSSTQPPL</sequence>
<name>A0A4Z2IV62_9TELE</name>
<evidence type="ECO:0000313" key="3">
    <source>
        <dbReference type="Proteomes" id="UP000314294"/>
    </source>
</evidence>
<feature type="transmembrane region" description="Helical" evidence="1">
    <location>
        <begin position="52"/>
        <end position="76"/>
    </location>
</feature>
<dbReference type="Proteomes" id="UP000314294">
    <property type="component" value="Unassembled WGS sequence"/>
</dbReference>
<reference evidence="2 3" key="1">
    <citation type="submission" date="2019-03" db="EMBL/GenBank/DDBJ databases">
        <title>First draft genome of Liparis tanakae, snailfish: a comprehensive survey of snailfish specific genes.</title>
        <authorList>
            <person name="Kim W."/>
            <person name="Song I."/>
            <person name="Jeong J.-H."/>
            <person name="Kim D."/>
            <person name="Kim S."/>
            <person name="Ryu S."/>
            <person name="Song J.Y."/>
            <person name="Lee S.K."/>
        </authorList>
    </citation>
    <scope>NUCLEOTIDE SEQUENCE [LARGE SCALE GENOMIC DNA]</scope>
    <source>
        <tissue evidence="2">Muscle</tissue>
    </source>
</reference>
<evidence type="ECO:0000313" key="2">
    <source>
        <dbReference type="EMBL" id="TNN81756.1"/>
    </source>
</evidence>